<dbReference type="InterPro" id="IPR003599">
    <property type="entry name" value="Ig_sub"/>
</dbReference>
<evidence type="ECO:0000256" key="10">
    <source>
        <dbReference type="SAM" id="Phobius"/>
    </source>
</evidence>
<dbReference type="InParanoid" id="A0A3B1J0K4"/>
<feature type="domain" description="Ig-like" evidence="12">
    <location>
        <begin position="819"/>
        <end position="940"/>
    </location>
</feature>
<dbReference type="Bgee" id="ENSAMXG00000016731">
    <property type="expression patterns" value="Expressed in pharyngeal gill and 8 other cell types or tissues"/>
</dbReference>
<keyword evidence="2 10" id="KW-0812">Transmembrane</keyword>
<reference evidence="14" key="2">
    <citation type="journal article" date="2014" name="Nat. Commun.">
        <title>The cavefish genome reveals candidate genes for eye loss.</title>
        <authorList>
            <person name="McGaugh S.E."/>
            <person name="Gross J.B."/>
            <person name="Aken B."/>
            <person name="Blin M."/>
            <person name="Borowsky R."/>
            <person name="Chalopin D."/>
            <person name="Hinaux H."/>
            <person name="Jeffery W.R."/>
            <person name="Keene A."/>
            <person name="Ma L."/>
            <person name="Minx P."/>
            <person name="Murphy D."/>
            <person name="O'Quin K.E."/>
            <person name="Retaux S."/>
            <person name="Rohner N."/>
            <person name="Searle S.M."/>
            <person name="Stahl B.A."/>
            <person name="Tabin C."/>
            <person name="Volff J.N."/>
            <person name="Yoshizawa M."/>
            <person name="Warren W.C."/>
        </authorList>
    </citation>
    <scope>NUCLEOTIDE SEQUENCE [LARGE SCALE GENOMIC DNA]</scope>
    <source>
        <strain evidence="14">female</strain>
    </source>
</reference>
<evidence type="ECO:0000259" key="12">
    <source>
        <dbReference type="PROSITE" id="PS50835"/>
    </source>
</evidence>
<keyword evidence="6 10" id="KW-0472">Membrane</keyword>
<dbReference type="SMART" id="SM00406">
    <property type="entry name" value="IGv"/>
    <property type="match status" value="7"/>
</dbReference>
<evidence type="ECO:0000256" key="4">
    <source>
        <dbReference type="ARBA" id="ARBA00022737"/>
    </source>
</evidence>
<keyword evidence="7" id="KW-1015">Disulfide bond</keyword>
<keyword evidence="3 11" id="KW-0732">Signal</keyword>
<feature type="region of interest" description="Disordered" evidence="9">
    <location>
        <begin position="426"/>
        <end position="445"/>
    </location>
</feature>
<dbReference type="STRING" id="7994.ENSAMXP00000034899"/>
<feature type="domain" description="Ig-like" evidence="12">
    <location>
        <begin position="339"/>
        <end position="448"/>
    </location>
</feature>
<dbReference type="SMART" id="SM00409">
    <property type="entry name" value="IG"/>
    <property type="match status" value="10"/>
</dbReference>
<dbReference type="InterPro" id="IPR013151">
    <property type="entry name" value="Immunoglobulin_dom"/>
</dbReference>
<comment type="subcellular location">
    <subcellularLocation>
        <location evidence="1">Membrane</location>
        <topology evidence="1">Single-pass type I membrane protein</topology>
    </subcellularLocation>
</comment>
<evidence type="ECO:0000256" key="2">
    <source>
        <dbReference type="ARBA" id="ARBA00022692"/>
    </source>
</evidence>
<feature type="domain" description="Ig-like" evidence="12">
    <location>
        <begin position="1118"/>
        <end position="1231"/>
    </location>
</feature>
<feature type="domain" description="Ig-like" evidence="12">
    <location>
        <begin position="456"/>
        <end position="568"/>
    </location>
</feature>
<feature type="domain" description="Ig-like" evidence="12">
    <location>
        <begin position="706"/>
        <end position="807"/>
    </location>
</feature>
<dbReference type="FunFam" id="2.60.40.10:FF:000491">
    <property type="entry name" value="Immunoglobulin superfamily, member 3"/>
    <property type="match status" value="1"/>
</dbReference>
<keyword evidence="14" id="KW-1185">Reference proteome</keyword>
<dbReference type="PANTHER" id="PTHR12207">
    <property type="entry name" value="V-SET AND TRANSMEMBRANE DOMAIN-CONTAINING PROTEIN"/>
    <property type="match status" value="1"/>
</dbReference>
<feature type="signal peptide" evidence="11">
    <location>
        <begin position="1"/>
        <end position="27"/>
    </location>
</feature>
<feature type="domain" description="Ig-like" evidence="12">
    <location>
        <begin position="992"/>
        <end position="1070"/>
    </location>
</feature>
<dbReference type="PANTHER" id="PTHR12207:SF25">
    <property type="entry name" value="IMMUNOGLOBULIN SUPERFAMILY MEMBER 2"/>
    <property type="match status" value="1"/>
</dbReference>
<evidence type="ECO:0000256" key="7">
    <source>
        <dbReference type="ARBA" id="ARBA00023157"/>
    </source>
</evidence>
<dbReference type="PROSITE" id="PS50835">
    <property type="entry name" value="IG_LIKE"/>
    <property type="match status" value="10"/>
</dbReference>
<dbReference type="InterPro" id="IPR013098">
    <property type="entry name" value="Ig_I-set"/>
</dbReference>
<proteinExistence type="predicted"/>
<dbReference type="Pfam" id="PF00047">
    <property type="entry name" value="ig"/>
    <property type="match status" value="1"/>
</dbReference>
<feature type="domain" description="Ig-like" evidence="12">
    <location>
        <begin position="582"/>
        <end position="696"/>
    </location>
</feature>
<sequence>MALWLKLWLFPLLMCLAGLLLSDICKGEHLVHIQEGPLFRVKGYPISISCNVSGYIGSNDQCFSFSIIKPDKPDMEIRIISTCEKDYAYAGYSKRVREGSITIERRSKTSVIFHILSLEAEDAGIYECYTPNSYTTYAGTYSARITLKGNYFSVDFILFLYEDFANLKKRNISHMPLLSQTVIEDTLKVSYAGPRSHSISEGDALQLECEVSSQTLQHTHLSVTWYLSGSTETFPIITLDRDLTVRPGAAFEDQYRSGLISIEKVEDTTYKLKMSQVEKSASGEIYCQAEEWIQDPDRSWTRIAHRNTTGTTVEIKTLDVAEKGSFLTDISVGSGSLQEGDKVVIRCSVQADNLPGRFFSISWLKNNVEIANIGPSGVLTVTNDYKSRENDGELRAVKISEKSYDLTIQPVKTVDQGQYKCRATEEERTETGAFNRGQSQQSREQTVSITAKESGLAVVMANRQVQVTEGQTLKLTCSVSGASGPLSVSWQHKKTSSSSLRDVVRLTREGVMADTGSQYQQRIVRAFRLTAADFTLEISDAVVSDSGEYTCTVFEWNRDSSGSMKEVKRQSQQGTVSVSSIDSLLSVSLRSRTSNVFENSLISLHCKVKGPNVPFDVHWKFQKAGSTDQKDVVCMLRTGEISCGAEQKDYQLEAKVQESGTDFILKVLRPSKRHSGLYHCQITAYLGKVQKAQKLSNGLAAQVNSPAGKLSLKRPESRLEFQVKSNARVDCLIIEEFSNASRFAVTWMFNSQNLVRMEPEGVITLGSSDNQEMDQRINMQMVSRQNFQLVIQQVRSTDSGTYNCSVEEWIQDPDGVWYPLSRDSASLELVVNDKAKDFSLDTSDHQMTITEGKQVDLNCSMTHDALDPTLQYSLTWFFESQDQKSTVQLLKYNYDGRLQFPGPNRELQRRLHFSRPTTSAFHLSILNSIVSDSGRYYCQIDQYQLDCEGKWDLKASAKSGFTNVRVNYIENKLQVKKASRSLNVTDLHSGFTVECEISSRSSDRSHFEVTWTRSQQKKEPEVFFTVKKDGTFSKENSIRYLIYDRPHTTLYRLTVPDVDPFDDGQYQCEVVEWLQTNEWRKIGEDKSGIVSVHVESEEKQSADTLALENPNTHLNPIEGQQFDLYCTIHVNKVDPTMGYTLTWMVAKSNSNKWDVFLTHSYDGHLQYHFTDQQLKSRLQISKSPEKTFHLTVFNSSPDDSGRYQCRVEQFQLLEGKWERKGTAESNSTMVTVNNIESKLQVKKVQESLNITDLHAGFTVKCEIQFFSSNKSVFEVTWSRIEENKPPLISVSRDGIVHSTIPERGLVYQRPSATLFTLTVPDVNPSDSGQYQCQVVEWLQTSTNNWRKIAEDESGELSVHVYDQGDSDKSKQDCSSGAILGSLVPLIICLLVIIVLLSIVIQKAKSASKKQKDCLWAENNPLKPVAEPGEGDNA</sequence>
<dbReference type="InterPro" id="IPR051102">
    <property type="entry name" value="IgSF_V-set/TM_domain"/>
</dbReference>
<dbReference type="Proteomes" id="UP000018467">
    <property type="component" value="Unassembled WGS sequence"/>
</dbReference>
<evidence type="ECO:0000256" key="8">
    <source>
        <dbReference type="ARBA" id="ARBA00023319"/>
    </source>
</evidence>
<evidence type="ECO:0000256" key="1">
    <source>
        <dbReference type="ARBA" id="ARBA00004479"/>
    </source>
</evidence>
<feature type="domain" description="Ig-like" evidence="12">
    <location>
        <begin position="1258"/>
        <end position="1349"/>
    </location>
</feature>
<evidence type="ECO:0000256" key="5">
    <source>
        <dbReference type="ARBA" id="ARBA00022989"/>
    </source>
</evidence>
<feature type="transmembrane region" description="Helical" evidence="10">
    <location>
        <begin position="1377"/>
        <end position="1400"/>
    </location>
</feature>
<dbReference type="Ensembl" id="ENSAMXT00000034766.1">
    <property type="protein sequence ID" value="ENSAMXP00000034899.1"/>
    <property type="gene ID" value="ENSAMXG00000016731.2"/>
</dbReference>
<dbReference type="Gene3D" id="2.60.40.10">
    <property type="entry name" value="Immunoglobulins"/>
    <property type="match status" value="10"/>
</dbReference>
<keyword evidence="4" id="KW-0677">Repeat</keyword>
<evidence type="ECO:0000313" key="13">
    <source>
        <dbReference type="Ensembl" id="ENSAMXP00000034899.1"/>
    </source>
</evidence>
<keyword evidence="8" id="KW-0393">Immunoglobulin domain</keyword>
<dbReference type="InterPro" id="IPR003598">
    <property type="entry name" value="Ig_sub2"/>
</dbReference>
<organism evidence="13 14">
    <name type="scientific">Astyanax mexicanus</name>
    <name type="common">Blind cave fish</name>
    <name type="synonym">Astyanax fasciatus mexicanus</name>
    <dbReference type="NCBI Taxonomy" id="7994"/>
    <lineage>
        <taxon>Eukaryota</taxon>
        <taxon>Metazoa</taxon>
        <taxon>Chordata</taxon>
        <taxon>Craniata</taxon>
        <taxon>Vertebrata</taxon>
        <taxon>Euteleostomi</taxon>
        <taxon>Actinopterygii</taxon>
        <taxon>Neopterygii</taxon>
        <taxon>Teleostei</taxon>
        <taxon>Ostariophysi</taxon>
        <taxon>Characiformes</taxon>
        <taxon>Characoidei</taxon>
        <taxon>Acestrorhamphidae</taxon>
        <taxon>Acestrorhamphinae</taxon>
        <taxon>Astyanax</taxon>
    </lineage>
</organism>
<feature type="chain" id="PRO_5017301521" evidence="11">
    <location>
        <begin position="28"/>
        <end position="1433"/>
    </location>
</feature>
<accession>A0A3B1J0K4</accession>
<feature type="domain" description="Ig-like" evidence="12">
    <location>
        <begin position="11"/>
        <end position="146"/>
    </location>
</feature>
<feature type="domain" description="Ig-like" evidence="12">
    <location>
        <begin position="176"/>
        <end position="290"/>
    </location>
</feature>
<dbReference type="GO" id="GO:0016020">
    <property type="term" value="C:membrane"/>
    <property type="evidence" value="ECO:0007669"/>
    <property type="project" value="UniProtKB-SubCell"/>
</dbReference>
<reference evidence="14" key="1">
    <citation type="submission" date="2013-03" db="EMBL/GenBank/DDBJ databases">
        <authorList>
            <person name="Jeffery W."/>
            <person name="Warren W."/>
            <person name="Wilson R.K."/>
        </authorList>
    </citation>
    <scope>NUCLEOTIDE SEQUENCE</scope>
    <source>
        <strain evidence="14">female</strain>
    </source>
</reference>
<reference evidence="13" key="3">
    <citation type="submission" date="2025-08" db="UniProtKB">
        <authorList>
            <consortium name="Ensembl"/>
        </authorList>
    </citation>
    <scope>IDENTIFICATION</scope>
</reference>
<evidence type="ECO:0000313" key="14">
    <source>
        <dbReference type="Proteomes" id="UP000018467"/>
    </source>
</evidence>
<dbReference type="InterPro" id="IPR036179">
    <property type="entry name" value="Ig-like_dom_sf"/>
</dbReference>
<feature type="compositionally biased region" description="Polar residues" evidence="9">
    <location>
        <begin position="436"/>
        <end position="445"/>
    </location>
</feature>
<dbReference type="InterPro" id="IPR013106">
    <property type="entry name" value="Ig_V-set"/>
</dbReference>
<dbReference type="GeneTree" id="ENSGT00940000155177"/>
<dbReference type="CDD" id="cd00096">
    <property type="entry name" value="Ig"/>
    <property type="match status" value="1"/>
</dbReference>
<dbReference type="Pfam" id="PF07679">
    <property type="entry name" value="I-set"/>
    <property type="match status" value="1"/>
</dbReference>
<dbReference type="InterPro" id="IPR007110">
    <property type="entry name" value="Ig-like_dom"/>
</dbReference>
<evidence type="ECO:0000256" key="3">
    <source>
        <dbReference type="ARBA" id="ARBA00022729"/>
    </source>
</evidence>
<evidence type="ECO:0000256" key="6">
    <source>
        <dbReference type="ARBA" id="ARBA00023136"/>
    </source>
</evidence>
<reference evidence="13" key="4">
    <citation type="submission" date="2025-09" db="UniProtKB">
        <authorList>
            <consortium name="Ensembl"/>
        </authorList>
    </citation>
    <scope>IDENTIFICATION</scope>
</reference>
<dbReference type="InterPro" id="IPR013783">
    <property type="entry name" value="Ig-like_fold"/>
</dbReference>
<keyword evidence="5 10" id="KW-1133">Transmembrane helix</keyword>
<dbReference type="SMART" id="SM00408">
    <property type="entry name" value="IGc2"/>
    <property type="match status" value="4"/>
</dbReference>
<dbReference type="SUPFAM" id="SSF48726">
    <property type="entry name" value="Immunoglobulin"/>
    <property type="match status" value="10"/>
</dbReference>
<evidence type="ECO:0000256" key="11">
    <source>
        <dbReference type="SAM" id="SignalP"/>
    </source>
</evidence>
<evidence type="ECO:0000256" key="9">
    <source>
        <dbReference type="SAM" id="MobiDB-lite"/>
    </source>
</evidence>
<dbReference type="FunFam" id="2.60.40.10:FF:000191">
    <property type="entry name" value="Immunoglobulin superfamily member 3"/>
    <property type="match status" value="1"/>
</dbReference>
<dbReference type="Pfam" id="PF07686">
    <property type="entry name" value="V-set"/>
    <property type="match status" value="4"/>
</dbReference>
<name>A0A3B1J0K4_ASTMX</name>
<protein>
    <submittedName>
        <fullName evidence="13">Immunoglobulin superfamily, member 3-like</fullName>
    </submittedName>
</protein>
<dbReference type="CDD" id="cd00099">
    <property type="entry name" value="IgV"/>
    <property type="match status" value="2"/>
</dbReference>